<proteinExistence type="predicted"/>
<evidence type="ECO:0000313" key="3">
    <source>
        <dbReference type="Proteomes" id="UP001597010"/>
    </source>
</evidence>
<sequence length="217" mass="25411">MERQKDIARPAKVSVAIIILFHLVGLVGLSVPSLRPLFLQIVPWHILLMLLVMILNHKWLNWQLIVFAIFVIVSGFGLEWLGVHKYWLFGDYNYGETLGYKLFDIPLTIGVNWFLLIYATGVLMQRSRLKSKWAKVLLGAVLLVLLDLLIEPVAMHLDYWDWDFHVVPLKNYICWFGVSFMFLWVFELFNFKKQNIAPPVLLFTEFVFFGILNLLVR</sequence>
<feature type="transmembrane region" description="Helical" evidence="1">
    <location>
        <begin position="103"/>
        <end position="124"/>
    </location>
</feature>
<dbReference type="PANTHER" id="PTHR39419:SF1">
    <property type="entry name" value="SLL0814 PROTEIN"/>
    <property type="match status" value="1"/>
</dbReference>
<keyword evidence="1" id="KW-1133">Transmembrane helix</keyword>
<dbReference type="InterPro" id="IPR007354">
    <property type="entry name" value="CruF-like"/>
</dbReference>
<dbReference type="PANTHER" id="PTHR39419">
    <property type="entry name" value="SLL0814 PROTEIN"/>
    <property type="match status" value="1"/>
</dbReference>
<name>A0ABW3AT91_9SPHI</name>
<feature type="transmembrane region" description="Helical" evidence="1">
    <location>
        <begin position="62"/>
        <end position="83"/>
    </location>
</feature>
<comment type="caution">
    <text evidence="2">The sequence shown here is derived from an EMBL/GenBank/DDBJ whole genome shotgun (WGS) entry which is preliminary data.</text>
</comment>
<evidence type="ECO:0000256" key="1">
    <source>
        <dbReference type="SAM" id="Phobius"/>
    </source>
</evidence>
<dbReference type="Proteomes" id="UP001597010">
    <property type="component" value="Unassembled WGS sequence"/>
</dbReference>
<reference evidence="3" key="1">
    <citation type="journal article" date="2019" name="Int. J. Syst. Evol. Microbiol.">
        <title>The Global Catalogue of Microorganisms (GCM) 10K type strain sequencing project: providing services to taxonomists for standard genome sequencing and annotation.</title>
        <authorList>
            <consortium name="The Broad Institute Genomics Platform"/>
            <consortium name="The Broad Institute Genome Sequencing Center for Infectious Disease"/>
            <person name="Wu L."/>
            <person name="Ma J."/>
        </authorList>
    </citation>
    <scope>NUCLEOTIDE SEQUENCE [LARGE SCALE GENOMIC DNA]</scope>
    <source>
        <strain evidence="3">CCUG 61484</strain>
    </source>
</reference>
<accession>A0ABW3AT91</accession>
<feature type="transmembrane region" description="Helical" evidence="1">
    <location>
        <begin position="136"/>
        <end position="157"/>
    </location>
</feature>
<protein>
    <submittedName>
        <fullName evidence="2">Carotenoid biosynthesis protein</fullName>
    </submittedName>
</protein>
<dbReference type="Pfam" id="PF04240">
    <property type="entry name" value="Caroten_synth"/>
    <property type="match status" value="1"/>
</dbReference>
<feature type="transmembrane region" description="Helical" evidence="1">
    <location>
        <begin position="169"/>
        <end position="189"/>
    </location>
</feature>
<keyword evidence="1" id="KW-0812">Transmembrane</keyword>
<organism evidence="2 3">
    <name type="scientific">Mucilaginibacter litoreus</name>
    <dbReference type="NCBI Taxonomy" id="1048221"/>
    <lineage>
        <taxon>Bacteria</taxon>
        <taxon>Pseudomonadati</taxon>
        <taxon>Bacteroidota</taxon>
        <taxon>Sphingobacteriia</taxon>
        <taxon>Sphingobacteriales</taxon>
        <taxon>Sphingobacteriaceae</taxon>
        <taxon>Mucilaginibacter</taxon>
    </lineage>
</organism>
<evidence type="ECO:0000313" key="2">
    <source>
        <dbReference type="EMBL" id="MFD0794272.1"/>
    </source>
</evidence>
<feature type="transmembrane region" description="Helical" evidence="1">
    <location>
        <begin position="12"/>
        <end position="31"/>
    </location>
</feature>
<keyword evidence="1" id="KW-0472">Membrane</keyword>
<feature type="transmembrane region" description="Helical" evidence="1">
    <location>
        <begin position="37"/>
        <end position="55"/>
    </location>
</feature>
<dbReference type="EMBL" id="JBHTHZ010000009">
    <property type="protein sequence ID" value="MFD0794272.1"/>
    <property type="molecule type" value="Genomic_DNA"/>
</dbReference>
<dbReference type="RefSeq" id="WP_377115364.1">
    <property type="nucleotide sequence ID" value="NZ_JBHTHZ010000009.1"/>
</dbReference>
<gene>
    <name evidence="2" type="ORF">ACFQZX_11640</name>
</gene>
<feature type="transmembrane region" description="Helical" evidence="1">
    <location>
        <begin position="196"/>
        <end position="216"/>
    </location>
</feature>
<keyword evidence="3" id="KW-1185">Reference proteome</keyword>